<evidence type="ECO:0000256" key="4">
    <source>
        <dbReference type="PROSITE-ProRule" id="PRU01161"/>
    </source>
</evidence>
<keyword evidence="1 4" id="KW-0378">Hydrolase</keyword>
<dbReference type="Gene3D" id="3.40.1090.10">
    <property type="entry name" value="Cytosolic phospholipase A2 catalytic domain"/>
    <property type="match status" value="1"/>
</dbReference>
<comment type="caution">
    <text evidence="4">Lacks conserved residue(s) required for the propagation of feature annotation.</text>
</comment>
<dbReference type="GO" id="GO:0047499">
    <property type="term" value="F:calcium-independent phospholipase A2 activity"/>
    <property type="evidence" value="ECO:0007669"/>
    <property type="project" value="TreeGrafter"/>
</dbReference>
<reference evidence="7" key="1">
    <citation type="submission" date="2023-06" db="EMBL/GenBank/DDBJ databases">
        <authorList>
            <consortium name="Lawrence Berkeley National Laboratory"/>
            <person name="Ahrendt S."/>
            <person name="Sahu N."/>
            <person name="Indic B."/>
            <person name="Wong-Bajracharya J."/>
            <person name="Merenyi Z."/>
            <person name="Ke H.-M."/>
            <person name="Monk M."/>
            <person name="Kocsube S."/>
            <person name="Drula E."/>
            <person name="Lipzen A."/>
            <person name="Balint B."/>
            <person name="Henrissat B."/>
            <person name="Andreopoulos B."/>
            <person name="Martin F.M."/>
            <person name="Harder C.B."/>
            <person name="Rigling D."/>
            <person name="Ford K.L."/>
            <person name="Foster G.D."/>
            <person name="Pangilinan J."/>
            <person name="Papanicolaou A."/>
            <person name="Barry K."/>
            <person name="LaButti K."/>
            <person name="Viragh M."/>
            <person name="Koriabine M."/>
            <person name="Yan M."/>
            <person name="Riley R."/>
            <person name="Champramary S."/>
            <person name="Plett K.L."/>
            <person name="Tsai I.J."/>
            <person name="Slot J."/>
            <person name="Sipos G."/>
            <person name="Plett J."/>
            <person name="Nagy L.G."/>
            <person name="Grigoriev I.V."/>
        </authorList>
    </citation>
    <scope>NUCLEOTIDE SEQUENCE</scope>
    <source>
        <strain evidence="7">CCBAS 213</strain>
    </source>
</reference>
<feature type="compositionally biased region" description="Polar residues" evidence="5">
    <location>
        <begin position="742"/>
        <end position="771"/>
    </location>
</feature>
<evidence type="ECO:0000256" key="2">
    <source>
        <dbReference type="ARBA" id="ARBA00022963"/>
    </source>
</evidence>
<comment type="caution">
    <text evidence="7">The sequence shown here is derived from an EMBL/GenBank/DDBJ whole genome shotgun (WGS) entry which is preliminary data.</text>
</comment>
<dbReference type="PROSITE" id="PS51635">
    <property type="entry name" value="PNPLA"/>
    <property type="match status" value="1"/>
</dbReference>
<sequence>MSAPETATKFAPTQSPSVLGGQIVGRTPREAAPPAALKLRLDLNLEVEIAIQAKVNGDITLSLLRIKDDIDDAESRGVLPNFGPKPNLANWVATSTFQLLLLCDGHIRRRAKPLRTPIAEEAWGIGVVLPWRLGGGLLDKMTAACRTTNCVFVELVGAIFSILRESIDTASGFRDPEAQSIRMAVSKRRIFRVTRSSSSYSISIGPSTLNDLPLNLLSLDGGGIRGLSELFILDEIMKRIQVHKNLQDTPKPCEYFDLIGGTSTGGLIAIMLGRLKMSTAEALQCYKKLFSIVFNAENRKAFYSNDKFKATALEKEMKRVIVQAGYSEDQKLLDPDAGRNSKGNAFVCAMTEINLRSPQRFRTYPGLPNQGPDCKIWEAARATTATPTLFKAIKIGPGNFGSRYVDANLRFNNPTKEVRDEAKELFGSNRYIGVLVSIGTGHTGPSGLRQRKGIEKFLPLKLIRVLQHIATDCESVADELAKEYGGDGAYFRFNVLHGTEGIYLDEWEKMSELSAHTTSYLRGQVSTQIDRFIVCLLQKKTEDLAVPLVDRSSIFRIEKELVIGDNFRIHSGELTDGKVVIVKVFEGEHAAQNCRATANQEFKVLNVQFPRTDTLYNVQESAALFIANAIPSSAQACFIAGATFSALDYLCACDIPFHCIGVKDFAVFMSGTNTVALSFNVCQNSSLTSSPSSLNDTAFDIFGGLCFQASSFWRFLSSTFNTASKLLYNDHFVHDNDDPELSDTTQAEISPNLDNNNSSYATDAETSVSSSRPRREIIWRRPVTQSAGITLKSVSQEYKFVLESLSISPFKPLNHIVHTGTGVYRTVHRCQGYRREEVTLRPVPLDSKVIMRATPSLHEKCLICGEDVEEGIFSCKCGLPDDRTSPNVKCTKCSVWGHSHCNDEFNYICWRCGQRRHYRTELNNFILQAGWVLQFEDTFVGPQRGGTWTSTAYVNGVAYGKGMASKVGDAREQASYEVLVHFGRA</sequence>
<keyword evidence="7" id="KW-0808">Transferase</keyword>
<dbReference type="PANTHER" id="PTHR24185:SF1">
    <property type="entry name" value="CALCIUM-INDEPENDENT PHOSPHOLIPASE A2-GAMMA"/>
    <property type="match status" value="1"/>
</dbReference>
<name>A0AA39NRA5_ARMTA</name>
<feature type="active site" description="Proton acceptor" evidence="4">
    <location>
        <position position="406"/>
    </location>
</feature>
<keyword evidence="8" id="KW-1185">Reference proteome</keyword>
<keyword evidence="2 4" id="KW-0442">Lipid degradation</keyword>
<evidence type="ECO:0000313" key="8">
    <source>
        <dbReference type="Proteomes" id="UP001175211"/>
    </source>
</evidence>
<feature type="region of interest" description="Disordered" evidence="5">
    <location>
        <begin position="739"/>
        <end position="773"/>
    </location>
</feature>
<dbReference type="AlphaFoldDB" id="A0AA39NRA5"/>
<evidence type="ECO:0000259" key="6">
    <source>
        <dbReference type="PROSITE" id="PS51635"/>
    </source>
</evidence>
<dbReference type="GO" id="GO:0019369">
    <property type="term" value="P:arachidonate metabolic process"/>
    <property type="evidence" value="ECO:0007669"/>
    <property type="project" value="TreeGrafter"/>
</dbReference>
<dbReference type="EMBL" id="JAUEPS010000001">
    <property type="protein sequence ID" value="KAK0470078.1"/>
    <property type="molecule type" value="Genomic_DNA"/>
</dbReference>
<dbReference type="GeneID" id="85352653"/>
<dbReference type="Pfam" id="PF01734">
    <property type="entry name" value="Patatin"/>
    <property type="match status" value="1"/>
</dbReference>
<dbReference type="GO" id="GO:0016740">
    <property type="term" value="F:transferase activity"/>
    <property type="evidence" value="ECO:0007669"/>
    <property type="project" value="UniProtKB-KW"/>
</dbReference>
<feature type="domain" description="PNPLA" evidence="6">
    <location>
        <begin position="217"/>
        <end position="419"/>
    </location>
</feature>
<organism evidence="7 8">
    <name type="scientific">Armillaria tabescens</name>
    <name type="common">Ringless honey mushroom</name>
    <name type="synonym">Agaricus tabescens</name>
    <dbReference type="NCBI Taxonomy" id="1929756"/>
    <lineage>
        <taxon>Eukaryota</taxon>
        <taxon>Fungi</taxon>
        <taxon>Dikarya</taxon>
        <taxon>Basidiomycota</taxon>
        <taxon>Agaricomycotina</taxon>
        <taxon>Agaricomycetes</taxon>
        <taxon>Agaricomycetidae</taxon>
        <taxon>Agaricales</taxon>
        <taxon>Marasmiineae</taxon>
        <taxon>Physalacriaceae</taxon>
        <taxon>Desarmillaria</taxon>
    </lineage>
</organism>
<protein>
    <submittedName>
        <fullName evidence="7">Acyl transferase/acyl hydrolase/lysophospholipase</fullName>
    </submittedName>
</protein>
<evidence type="ECO:0000313" key="7">
    <source>
        <dbReference type="EMBL" id="KAK0470078.1"/>
    </source>
</evidence>
<keyword evidence="3 4" id="KW-0443">Lipid metabolism</keyword>
<feature type="active site" description="Nucleophile" evidence="4">
    <location>
        <position position="263"/>
    </location>
</feature>
<dbReference type="Proteomes" id="UP001175211">
    <property type="component" value="Unassembled WGS sequence"/>
</dbReference>
<dbReference type="InterPro" id="IPR016035">
    <property type="entry name" value="Acyl_Trfase/lysoPLipase"/>
</dbReference>
<feature type="short sequence motif" description="GXGXXG" evidence="4">
    <location>
        <begin position="221"/>
        <end position="226"/>
    </location>
</feature>
<evidence type="ECO:0000256" key="3">
    <source>
        <dbReference type="ARBA" id="ARBA00023098"/>
    </source>
</evidence>
<feature type="short sequence motif" description="GXSXG" evidence="4">
    <location>
        <begin position="261"/>
        <end position="265"/>
    </location>
</feature>
<accession>A0AA39NRA5</accession>
<dbReference type="InterPro" id="IPR002641">
    <property type="entry name" value="PNPLA_dom"/>
</dbReference>
<proteinExistence type="predicted"/>
<dbReference type="GO" id="GO:0016042">
    <property type="term" value="P:lipid catabolic process"/>
    <property type="evidence" value="ECO:0007669"/>
    <property type="project" value="UniProtKB-UniRule"/>
</dbReference>
<feature type="region of interest" description="Disordered" evidence="5">
    <location>
        <begin position="1"/>
        <end position="25"/>
    </location>
</feature>
<dbReference type="GO" id="GO:0046486">
    <property type="term" value="P:glycerolipid metabolic process"/>
    <property type="evidence" value="ECO:0007669"/>
    <property type="project" value="UniProtKB-ARBA"/>
</dbReference>
<evidence type="ECO:0000256" key="1">
    <source>
        <dbReference type="ARBA" id="ARBA00022801"/>
    </source>
</evidence>
<gene>
    <name evidence="7" type="ORF">EV420DRAFT_1473182</name>
</gene>
<dbReference type="GO" id="GO:0016020">
    <property type="term" value="C:membrane"/>
    <property type="evidence" value="ECO:0007669"/>
    <property type="project" value="TreeGrafter"/>
</dbReference>
<dbReference type="RefSeq" id="XP_060339871.1">
    <property type="nucleotide sequence ID" value="XM_060469105.1"/>
</dbReference>
<dbReference type="PANTHER" id="PTHR24185">
    <property type="entry name" value="CALCIUM-INDEPENDENT PHOSPHOLIPASE A2-GAMMA"/>
    <property type="match status" value="1"/>
</dbReference>
<evidence type="ECO:0000256" key="5">
    <source>
        <dbReference type="SAM" id="MobiDB-lite"/>
    </source>
</evidence>
<dbReference type="SUPFAM" id="SSF52151">
    <property type="entry name" value="FabD/lysophospholipase-like"/>
    <property type="match status" value="1"/>
</dbReference>
<dbReference type="CDD" id="cd07216">
    <property type="entry name" value="Pat17_PNPLA8_PNPLA9_like3"/>
    <property type="match status" value="1"/>
</dbReference>